<evidence type="ECO:0000313" key="3">
    <source>
        <dbReference type="EMBL" id="KAH7545589.1"/>
    </source>
</evidence>
<dbReference type="Gene3D" id="2.60.40.1760">
    <property type="entry name" value="glycosyl hydrolase (family 31)"/>
    <property type="match status" value="1"/>
</dbReference>
<dbReference type="EMBL" id="JAEACU010000001">
    <property type="protein sequence ID" value="KAH7545589.1"/>
    <property type="molecule type" value="Genomic_DNA"/>
</dbReference>
<evidence type="ECO:0000259" key="2">
    <source>
        <dbReference type="Pfam" id="PF13802"/>
    </source>
</evidence>
<feature type="signal peptide" evidence="1">
    <location>
        <begin position="1"/>
        <end position="30"/>
    </location>
</feature>
<dbReference type="GO" id="GO:0004553">
    <property type="term" value="F:hydrolase activity, hydrolyzing O-glycosyl compounds"/>
    <property type="evidence" value="ECO:0007669"/>
    <property type="project" value="TreeGrafter"/>
</dbReference>
<feature type="domain" description="Glycoside hydrolase family 31 N-terminal" evidence="2">
    <location>
        <begin position="84"/>
        <end position="247"/>
    </location>
</feature>
<accession>A0A978W0V5</accession>
<gene>
    <name evidence="3" type="ORF">FEM48_Zijuj01G0109500</name>
</gene>
<sequence>MKKRANLLEIPCFLVVLGFLFLGLLNGSNGQDPIGFGYSVRSVVSNDTGKFLTAKLELINGTNTFGPDVQSLTLTASYDTKDRLRIRITDAKTQRWEISHDIIPRPFHPTNPLNHDHLSPPSENLSSPSENQIILSDPNSELVFTLHNTTPFSFTVSRNCSGDVLFDTSPNGSNPDTFFIFKDQYIQLSSSLPDNNRSSLYGLGERTRSSFKLTLGQNFTLWNSDIPSSRADVNLYGSHPFYLDVRSASGDGKAAAGTSHGVLLLNSDGMDIVYGGAVSVDAYFPAGNWFDLFNISRSVREALTTKAARRTPFQLLVVSSSSTNSTREVFLDDGEEVEMGGEGGKWSLKWIINRITAIGLKKVKRLKCYELYTKSGRSFAKHYGIKTIFDSSDQFSNVEMIVVAYRRAIQDSIESWLA</sequence>
<evidence type="ECO:0000313" key="4">
    <source>
        <dbReference type="Proteomes" id="UP000813462"/>
    </source>
</evidence>
<dbReference type="PANTHER" id="PTHR22762">
    <property type="entry name" value="ALPHA-GLUCOSIDASE"/>
    <property type="match status" value="1"/>
</dbReference>
<dbReference type="GO" id="GO:0005975">
    <property type="term" value="P:carbohydrate metabolic process"/>
    <property type="evidence" value="ECO:0007669"/>
    <property type="project" value="InterPro"/>
</dbReference>
<dbReference type="Pfam" id="PF13802">
    <property type="entry name" value="Gal_mutarotas_2"/>
    <property type="match status" value="1"/>
</dbReference>
<dbReference type="Proteomes" id="UP000813462">
    <property type="component" value="Unassembled WGS sequence"/>
</dbReference>
<keyword evidence="1" id="KW-0732">Signal</keyword>
<dbReference type="InterPro" id="IPR011013">
    <property type="entry name" value="Gal_mutarotase_sf_dom"/>
</dbReference>
<dbReference type="AlphaFoldDB" id="A0A978W0V5"/>
<organism evidence="3 4">
    <name type="scientific">Ziziphus jujuba var. spinosa</name>
    <dbReference type="NCBI Taxonomy" id="714518"/>
    <lineage>
        <taxon>Eukaryota</taxon>
        <taxon>Viridiplantae</taxon>
        <taxon>Streptophyta</taxon>
        <taxon>Embryophyta</taxon>
        <taxon>Tracheophyta</taxon>
        <taxon>Spermatophyta</taxon>
        <taxon>Magnoliopsida</taxon>
        <taxon>eudicotyledons</taxon>
        <taxon>Gunneridae</taxon>
        <taxon>Pentapetalae</taxon>
        <taxon>rosids</taxon>
        <taxon>fabids</taxon>
        <taxon>Rosales</taxon>
        <taxon>Rhamnaceae</taxon>
        <taxon>Paliureae</taxon>
        <taxon>Ziziphus</taxon>
    </lineage>
</organism>
<dbReference type="GO" id="GO:0030246">
    <property type="term" value="F:carbohydrate binding"/>
    <property type="evidence" value="ECO:0007669"/>
    <property type="project" value="InterPro"/>
</dbReference>
<reference evidence="3" key="1">
    <citation type="journal article" date="2021" name="Front. Plant Sci.">
        <title>Chromosome-Scale Genome Assembly for Chinese Sour Jujube and Insights Into Its Genome Evolution and Domestication Signature.</title>
        <authorList>
            <person name="Shen L.-Y."/>
            <person name="Luo H."/>
            <person name="Wang X.-L."/>
            <person name="Wang X.-M."/>
            <person name="Qiu X.-J."/>
            <person name="Liu H."/>
            <person name="Zhou S.-S."/>
            <person name="Jia K.-H."/>
            <person name="Nie S."/>
            <person name="Bao Y.-T."/>
            <person name="Zhang R.-G."/>
            <person name="Yun Q.-Z."/>
            <person name="Chai Y.-H."/>
            <person name="Lu J.-Y."/>
            <person name="Li Y."/>
            <person name="Zhao S.-W."/>
            <person name="Mao J.-F."/>
            <person name="Jia S.-G."/>
            <person name="Mao Y.-M."/>
        </authorList>
    </citation>
    <scope>NUCLEOTIDE SEQUENCE</scope>
    <source>
        <strain evidence="3">AT0</strain>
        <tissue evidence="3">Leaf</tissue>
    </source>
</reference>
<dbReference type="SUPFAM" id="SSF74650">
    <property type="entry name" value="Galactose mutarotase-like"/>
    <property type="match status" value="1"/>
</dbReference>
<dbReference type="InterPro" id="IPR025887">
    <property type="entry name" value="Glyco_hydro_31_N_dom"/>
</dbReference>
<comment type="caution">
    <text evidence="3">The sequence shown here is derived from an EMBL/GenBank/DDBJ whole genome shotgun (WGS) entry which is preliminary data.</text>
</comment>
<protein>
    <recommendedName>
        <fullName evidence="2">Glycoside hydrolase family 31 N-terminal domain-containing protein</fullName>
    </recommendedName>
</protein>
<name>A0A978W0V5_ZIZJJ</name>
<dbReference type="CDD" id="cd14752">
    <property type="entry name" value="GH31_N"/>
    <property type="match status" value="1"/>
</dbReference>
<dbReference type="PANTHER" id="PTHR22762:SF133">
    <property type="entry name" value="P-TYPE DOMAIN-CONTAINING PROTEIN"/>
    <property type="match status" value="1"/>
</dbReference>
<proteinExistence type="predicted"/>
<evidence type="ECO:0000256" key="1">
    <source>
        <dbReference type="SAM" id="SignalP"/>
    </source>
</evidence>
<feature type="chain" id="PRO_5036824406" description="Glycoside hydrolase family 31 N-terminal domain-containing protein" evidence="1">
    <location>
        <begin position="31"/>
        <end position="418"/>
    </location>
</feature>